<keyword evidence="2" id="KW-0472">Membrane</keyword>
<dbReference type="AlphaFoldDB" id="A0A6A4GM18"/>
<feature type="transmembrane region" description="Helical" evidence="2">
    <location>
        <begin position="62"/>
        <end position="81"/>
    </location>
</feature>
<organism evidence="3 4">
    <name type="scientific">Gymnopus androsaceus JB14</name>
    <dbReference type="NCBI Taxonomy" id="1447944"/>
    <lineage>
        <taxon>Eukaryota</taxon>
        <taxon>Fungi</taxon>
        <taxon>Dikarya</taxon>
        <taxon>Basidiomycota</taxon>
        <taxon>Agaricomycotina</taxon>
        <taxon>Agaricomycetes</taxon>
        <taxon>Agaricomycetidae</taxon>
        <taxon>Agaricales</taxon>
        <taxon>Marasmiineae</taxon>
        <taxon>Omphalotaceae</taxon>
        <taxon>Gymnopus</taxon>
    </lineage>
</organism>
<proteinExistence type="predicted"/>
<sequence length="236" mass="26139">MSSNFQYSPPRTPLTQSSSPRSVHAARFHGWSSKQVPQWFLNTALFGIGLVSTIGGYKSSSIVVTISGVVAVLLSFILFILSKVSESRTGTESLDDREWQVDRTTIEMVSPPSSARSGTLGRVVSAFVSRIWEGAPQAVVVRSLSPSRKFEIDASSERTRTDSTLENFRRGGFRVSGTRTATTDHATSRYESHEPQEIIFEEYEDDDEDDGWALNLDNEREQPVSHQQNMSSAASL</sequence>
<dbReference type="EMBL" id="ML769886">
    <property type="protein sequence ID" value="KAE9386363.1"/>
    <property type="molecule type" value="Genomic_DNA"/>
</dbReference>
<evidence type="ECO:0000313" key="4">
    <source>
        <dbReference type="Proteomes" id="UP000799118"/>
    </source>
</evidence>
<evidence type="ECO:0000313" key="3">
    <source>
        <dbReference type="EMBL" id="KAE9386363.1"/>
    </source>
</evidence>
<evidence type="ECO:0000256" key="1">
    <source>
        <dbReference type="SAM" id="MobiDB-lite"/>
    </source>
</evidence>
<feature type="compositionally biased region" description="Polar residues" evidence="1">
    <location>
        <begin position="224"/>
        <end position="236"/>
    </location>
</feature>
<protein>
    <submittedName>
        <fullName evidence="3">Uncharacterized protein</fullName>
    </submittedName>
</protein>
<evidence type="ECO:0000256" key="2">
    <source>
        <dbReference type="SAM" id="Phobius"/>
    </source>
</evidence>
<accession>A0A6A4GM18</accession>
<feature type="transmembrane region" description="Helical" evidence="2">
    <location>
        <begin position="39"/>
        <end position="56"/>
    </location>
</feature>
<feature type="region of interest" description="Disordered" evidence="1">
    <location>
        <begin position="205"/>
        <end position="236"/>
    </location>
</feature>
<name>A0A6A4GM18_9AGAR</name>
<gene>
    <name evidence="3" type="ORF">BT96DRAFT_1006153</name>
</gene>
<feature type="region of interest" description="Disordered" evidence="1">
    <location>
        <begin position="1"/>
        <end position="21"/>
    </location>
</feature>
<keyword evidence="4" id="KW-1185">Reference proteome</keyword>
<keyword evidence="2" id="KW-1133">Transmembrane helix</keyword>
<dbReference type="Proteomes" id="UP000799118">
    <property type="component" value="Unassembled WGS sequence"/>
</dbReference>
<keyword evidence="2" id="KW-0812">Transmembrane</keyword>
<dbReference type="OrthoDB" id="3062174at2759"/>
<reference evidence="3" key="1">
    <citation type="journal article" date="2019" name="Environ. Microbiol.">
        <title>Fungal ecological strategies reflected in gene transcription - a case study of two litter decomposers.</title>
        <authorList>
            <person name="Barbi F."/>
            <person name="Kohler A."/>
            <person name="Barry K."/>
            <person name="Baskaran P."/>
            <person name="Daum C."/>
            <person name="Fauchery L."/>
            <person name="Ihrmark K."/>
            <person name="Kuo A."/>
            <person name="LaButti K."/>
            <person name="Lipzen A."/>
            <person name="Morin E."/>
            <person name="Grigoriev I.V."/>
            <person name="Henrissat B."/>
            <person name="Lindahl B."/>
            <person name="Martin F."/>
        </authorList>
    </citation>
    <scope>NUCLEOTIDE SEQUENCE</scope>
    <source>
        <strain evidence="3">JB14</strain>
    </source>
</reference>